<dbReference type="RefSeq" id="WP_141124823.1">
    <property type="nucleotide sequence ID" value="NZ_JAJNNG010000006.1"/>
</dbReference>
<proteinExistence type="predicted"/>
<gene>
    <name evidence="2" type="ORF">GS441_17800</name>
    <name evidence="3" type="ORF">GS882_26665</name>
</gene>
<feature type="region of interest" description="Disordered" evidence="1">
    <location>
        <begin position="1001"/>
        <end position="1020"/>
    </location>
</feature>
<evidence type="ECO:0000313" key="4">
    <source>
        <dbReference type="Proteomes" id="UP000808906"/>
    </source>
</evidence>
<comment type="caution">
    <text evidence="2">The sequence shown here is derived from an EMBL/GenBank/DDBJ whole genome shotgun (WGS) entry which is preliminary data.</text>
</comment>
<evidence type="ECO:0000313" key="3">
    <source>
        <dbReference type="EMBL" id="NKT81656.1"/>
    </source>
</evidence>
<keyword evidence="2" id="KW-0808">Transferase</keyword>
<dbReference type="GO" id="GO:0003964">
    <property type="term" value="F:RNA-directed DNA polymerase activity"/>
    <property type="evidence" value="ECO:0007669"/>
    <property type="project" value="UniProtKB-KW"/>
</dbReference>
<keyword evidence="2" id="KW-0548">Nucleotidyltransferase</keyword>
<dbReference type="SUPFAM" id="SSF56317">
    <property type="entry name" value="Carbon-nitrogen hydrolase"/>
    <property type="match status" value="1"/>
</dbReference>
<keyword evidence="2" id="KW-0695">RNA-directed DNA polymerase</keyword>
<dbReference type="CDD" id="cd01646">
    <property type="entry name" value="RT_Bac_retron_I"/>
    <property type="match status" value="1"/>
</dbReference>
<protein>
    <submittedName>
        <fullName evidence="2">Reverse transcriptase</fullName>
    </submittedName>
</protein>
<sequence length="1020" mass="114942">MKRMSTETTLAQLVLAYRKAKVDLYRSSDPRIRDLLEYEENLAENLARLANLVDSAETEWAKDPAFFGTFTFMPETIRDAPAAQKNGIISSEPSRAWRIRADPERPKARFRLMSKCSVDMHVLSTHWMLTVGHKLESQLGPEAMGNRISRDHTGKLNRFSSGTFRYYLGPYKQWRDNGLTAMSDQLKMGKSLIALTADITSFYHRLHPKFLQDEHFLNSVLGVNLSVRELKTHALFTEAMSGWAHHVATSTGWSDVGLPVGLPASAVVANLALVELDRIAQEEFKPAYYARYVDDIILVIEEDRRLETHHDVWNWLIHRSRGLLSFSGDSNSNQGNDGRVRFHPPYLTESIIEFENRKNKIFHLSGPSGEAMIDSIKREIDARSSEWRSFTELPSDPNKVGGEIAKATQRDGEPASTLRDTDQVSVRRSAFAIKLRDFEAYERNLNIESWAGLRESFFRSIAEQVLVLPTFFDFADYLPRLIKLAAACGDAKSIHNLFDGMNSVIESVRDTCGVTVKSYAESEEASARVPVLQIWIEDFVRQAFDNLASGFTDELNTKEFASAISVLAATSQGAGAVRTSALKSISIKLRTRDLAHIPFRFSLLESDYVPKRSFRKFIRPTSDPSLQRLPLDPKLAAGADLLLATIRESRGIKSTNAPGREVAAIIFATRPPNEWELFLAIRRKANDQSTLNTISEILSAIRGYSSRKLTATILDGHQSNPTWVVKSDHANGKVKIALATVKTNDTSWRGAAIGNPDLSADRFERFKRLFQESVSKWPRPDYIILPEFAMPSQWFISFADKLRFTGSSLVSGIEYRDGGDSTVHNQVWASLRTGAPQSSSYVVYVQDKQKPAPFERALLHDLAGLRMVPEMKWEKPTVIAHGDFRFALLICSELTNIEYRSSLRGQIDALIVPEWNKDLHTFESLVESAALDIHAYIVQANHLSFGDSRIRAPRANEWERDIVRVRGGIHDHVVVGEIDYWSLRSHQSALHVQKGEFKPIPDGFDISPERRRLPKGSNPG</sequence>
<dbReference type="InterPro" id="IPR036526">
    <property type="entry name" value="C-N_Hydrolase_sf"/>
</dbReference>
<dbReference type="Proteomes" id="UP000808906">
    <property type="component" value="Unassembled WGS sequence"/>
</dbReference>
<evidence type="ECO:0000313" key="2">
    <source>
        <dbReference type="EMBL" id="MBM4567231.1"/>
    </source>
</evidence>
<organism evidence="2 4">
    <name type="scientific">Rhodococcus hoagii</name>
    <name type="common">Corynebacterium equii</name>
    <dbReference type="NCBI Taxonomy" id="43767"/>
    <lineage>
        <taxon>Bacteria</taxon>
        <taxon>Bacillati</taxon>
        <taxon>Actinomycetota</taxon>
        <taxon>Actinomycetes</taxon>
        <taxon>Mycobacteriales</taxon>
        <taxon>Nocardiaceae</taxon>
        <taxon>Prescottella</taxon>
    </lineage>
</organism>
<evidence type="ECO:0000256" key="1">
    <source>
        <dbReference type="SAM" id="MobiDB-lite"/>
    </source>
</evidence>
<accession>A0A9Q2PBN3</accession>
<name>A0A9Q2PBN3_RHOHA</name>
<reference evidence="3" key="2">
    <citation type="journal article" date="2020" name="Environ. Microbiol.">
        <title>The novel and transferable erm(51) gene confers Macrolides, Lincosamides, and Streptogramins B (MLSB) resistance to clonal Rhodococcus equi in the environment.</title>
        <authorList>
            <person name="Huber L."/>
            <person name="Giguere S."/>
            <person name="Slovis N.M."/>
            <person name="Alvarez-Narvaez S."/>
            <person name="Hart K.A."/>
            <person name="Greiter M."/>
            <person name="Morris E.R.A."/>
            <person name="Cohen N.D."/>
        </authorList>
    </citation>
    <scope>NUCLEOTIDE SEQUENCE</scope>
    <source>
        <strain evidence="3">Lh_116_1</strain>
    </source>
</reference>
<reference evidence="2" key="1">
    <citation type="submission" date="2019-11" db="EMBL/GenBank/DDBJ databases">
        <title>Spread of Macrolides and rifampicin resistant Rhodococcus equi in clinical isolates in the USA.</title>
        <authorList>
            <person name="Alvarez-Narvaez S."/>
            <person name="Huber L."/>
            <person name="Cohen N.D."/>
            <person name="Slovis N."/>
            <person name="Greiter M."/>
            <person name="Giguere S."/>
            <person name="Hart K."/>
        </authorList>
    </citation>
    <scope>NUCLEOTIDE SEQUENCE</scope>
    <source>
        <strain evidence="2">Lh_17</strain>
    </source>
</reference>
<dbReference type="EMBL" id="WUXR01000008">
    <property type="protein sequence ID" value="MBM4567231.1"/>
    <property type="molecule type" value="Genomic_DNA"/>
</dbReference>
<dbReference type="Proteomes" id="UP000603463">
    <property type="component" value="Unassembled WGS sequence"/>
</dbReference>
<dbReference type="EMBL" id="WVBC01000034">
    <property type="protein sequence ID" value="NKT81656.1"/>
    <property type="molecule type" value="Genomic_DNA"/>
</dbReference>
<dbReference type="AlphaFoldDB" id="A0A9Q2PBN3"/>
<dbReference type="Gene3D" id="3.60.110.10">
    <property type="entry name" value="Carbon-nitrogen hydrolase"/>
    <property type="match status" value="1"/>
</dbReference>